<proteinExistence type="predicted"/>
<keyword evidence="3" id="KW-1185">Reference proteome</keyword>
<sequence>MLVLRAITDYLVSNENLPSIKSVRPRLNHVVRYIATLETPDIRCSRVDEPWIERFRAWMRRQPVISSAGNTRDAPRSESSIENSVIQLAAAINAAKERGDISRPPGFKPIPTKELNRTPQRRLSVAELATAFRYATDPRYPTKRLGLHRFLMLSVGTAARPDAVHDFSTAADRRQWHEERSVIALNPYGRRQTRKRRAIVVAPPQLAERISETEGFFIPFVSVKSAWETMVAKLGWPTDGEGGMKLIRRSVAQLLRDAGTPRAWSAEWRDPARKVPAEQIEVQLGHRVIDSVTDLYSAFDPAYQYAATAALAAIIDAIIDLCPSAYISLAESKHDGQAFPTAPAASHSK</sequence>
<evidence type="ECO:0000313" key="3">
    <source>
        <dbReference type="Proteomes" id="UP001139451"/>
    </source>
</evidence>
<dbReference type="InterPro" id="IPR025269">
    <property type="entry name" value="SAM-like_dom"/>
</dbReference>
<comment type="caution">
    <text evidence="2">The sequence shown here is derived from an EMBL/GenBank/DDBJ whole genome shotgun (WGS) entry which is preliminary data.</text>
</comment>
<evidence type="ECO:0000313" key="2">
    <source>
        <dbReference type="EMBL" id="MCP3732215.1"/>
    </source>
</evidence>
<gene>
    <name evidence="2" type="ORF">M9978_17480</name>
</gene>
<protein>
    <submittedName>
        <fullName evidence="2">Phage integrase SAM-like domain-containing protein</fullName>
    </submittedName>
</protein>
<accession>A0A9X2HT86</accession>
<dbReference type="SUPFAM" id="SSF56349">
    <property type="entry name" value="DNA breaking-rejoining enzymes"/>
    <property type="match status" value="1"/>
</dbReference>
<dbReference type="AlphaFoldDB" id="A0A9X2HT86"/>
<dbReference type="InterPro" id="IPR011010">
    <property type="entry name" value="DNA_brk_join_enz"/>
</dbReference>
<name>A0A9X2HT86_9SPHN</name>
<dbReference type="Proteomes" id="UP001139451">
    <property type="component" value="Unassembled WGS sequence"/>
</dbReference>
<dbReference type="Pfam" id="PF13102">
    <property type="entry name" value="Phage_int_SAM_5"/>
    <property type="match status" value="1"/>
</dbReference>
<feature type="domain" description="Phage integrase SAM-like" evidence="1">
    <location>
        <begin position="18"/>
        <end position="105"/>
    </location>
</feature>
<dbReference type="EMBL" id="JAMLDX010000016">
    <property type="protein sequence ID" value="MCP3732215.1"/>
    <property type="molecule type" value="Genomic_DNA"/>
</dbReference>
<dbReference type="GO" id="GO:0003677">
    <property type="term" value="F:DNA binding"/>
    <property type="evidence" value="ECO:0007669"/>
    <property type="project" value="InterPro"/>
</dbReference>
<organism evidence="2 3">
    <name type="scientific">Sphingomonas tagetis</name>
    <dbReference type="NCBI Taxonomy" id="2949092"/>
    <lineage>
        <taxon>Bacteria</taxon>
        <taxon>Pseudomonadati</taxon>
        <taxon>Pseudomonadota</taxon>
        <taxon>Alphaproteobacteria</taxon>
        <taxon>Sphingomonadales</taxon>
        <taxon>Sphingomonadaceae</taxon>
        <taxon>Sphingomonas</taxon>
    </lineage>
</organism>
<dbReference type="RefSeq" id="WP_254295463.1">
    <property type="nucleotide sequence ID" value="NZ_JAMLDX010000016.1"/>
</dbReference>
<reference evidence="2" key="1">
    <citation type="submission" date="2022-05" db="EMBL/GenBank/DDBJ databases">
        <title>Sphingomonas sp. strain MG17 Genome sequencing and assembly.</title>
        <authorList>
            <person name="Kim I."/>
        </authorList>
    </citation>
    <scope>NUCLEOTIDE SEQUENCE</scope>
    <source>
        <strain evidence="2">MG17</strain>
    </source>
</reference>
<evidence type="ECO:0000259" key="1">
    <source>
        <dbReference type="Pfam" id="PF13102"/>
    </source>
</evidence>